<gene>
    <name evidence="14" type="ORF">CJ255_02400</name>
</gene>
<keyword evidence="4 9" id="KW-0547">Nucleotide-binding</keyword>
<dbReference type="Gene3D" id="3.30.200.20">
    <property type="entry name" value="Phosphorylase Kinase, domain 1"/>
    <property type="match status" value="1"/>
</dbReference>
<evidence type="ECO:0000259" key="13">
    <source>
        <dbReference type="PROSITE" id="PS51178"/>
    </source>
</evidence>
<dbReference type="CDD" id="cd06577">
    <property type="entry name" value="PASTA_pknB"/>
    <property type="match status" value="2"/>
</dbReference>
<comment type="catalytic activity">
    <reaction evidence="7">
        <text>L-threonyl-[protein] + ATP = O-phospho-L-threonyl-[protein] + ADP + H(+)</text>
        <dbReference type="Rhea" id="RHEA:46608"/>
        <dbReference type="Rhea" id="RHEA-COMP:11060"/>
        <dbReference type="Rhea" id="RHEA-COMP:11605"/>
        <dbReference type="ChEBI" id="CHEBI:15378"/>
        <dbReference type="ChEBI" id="CHEBI:30013"/>
        <dbReference type="ChEBI" id="CHEBI:30616"/>
        <dbReference type="ChEBI" id="CHEBI:61977"/>
        <dbReference type="ChEBI" id="CHEBI:456216"/>
        <dbReference type="EC" id="2.7.11.1"/>
    </reaction>
</comment>
<dbReference type="EMBL" id="NQWI01000006">
    <property type="protein sequence ID" value="PDW04647.1"/>
    <property type="molecule type" value="Genomic_DNA"/>
</dbReference>
<feature type="compositionally biased region" description="Low complexity" evidence="10">
    <location>
        <begin position="372"/>
        <end position="381"/>
    </location>
</feature>
<dbReference type="RefSeq" id="WP_097642504.1">
    <property type="nucleotide sequence ID" value="NZ_NQWI01000006.1"/>
</dbReference>
<dbReference type="SMART" id="SM00220">
    <property type="entry name" value="S_TKc"/>
    <property type="match status" value="1"/>
</dbReference>
<dbReference type="GO" id="GO:0004674">
    <property type="term" value="F:protein serine/threonine kinase activity"/>
    <property type="evidence" value="ECO:0007669"/>
    <property type="project" value="UniProtKB-KW"/>
</dbReference>
<dbReference type="PROSITE" id="PS00108">
    <property type="entry name" value="PROTEIN_KINASE_ST"/>
    <property type="match status" value="1"/>
</dbReference>
<feature type="compositionally biased region" description="Pro residues" evidence="10">
    <location>
        <begin position="285"/>
        <end position="298"/>
    </location>
</feature>
<evidence type="ECO:0000256" key="9">
    <source>
        <dbReference type="PROSITE-ProRule" id="PRU10141"/>
    </source>
</evidence>
<keyword evidence="11" id="KW-1133">Transmembrane helix</keyword>
<feature type="region of interest" description="Disordered" evidence="10">
    <location>
        <begin position="369"/>
        <end position="392"/>
    </location>
</feature>
<evidence type="ECO:0000259" key="12">
    <source>
        <dbReference type="PROSITE" id="PS50011"/>
    </source>
</evidence>
<evidence type="ECO:0000313" key="14">
    <source>
        <dbReference type="EMBL" id="PDW04647.1"/>
    </source>
</evidence>
<dbReference type="GO" id="GO:0005524">
    <property type="term" value="F:ATP binding"/>
    <property type="evidence" value="ECO:0007669"/>
    <property type="project" value="UniProtKB-UniRule"/>
</dbReference>
<proteinExistence type="predicted"/>
<keyword evidence="11" id="KW-0812">Transmembrane</keyword>
<dbReference type="InterPro" id="IPR005543">
    <property type="entry name" value="PASTA_dom"/>
</dbReference>
<dbReference type="Proteomes" id="UP000220527">
    <property type="component" value="Unassembled WGS sequence"/>
</dbReference>
<accession>A0A2A6RNM2</accession>
<dbReference type="Pfam" id="PF03793">
    <property type="entry name" value="PASTA"/>
    <property type="match status" value="2"/>
</dbReference>
<evidence type="ECO:0000256" key="1">
    <source>
        <dbReference type="ARBA" id="ARBA00012513"/>
    </source>
</evidence>
<dbReference type="PROSITE" id="PS50011">
    <property type="entry name" value="PROTEIN_KINASE_DOM"/>
    <property type="match status" value="1"/>
</dbReference>
<feature type="domain" description="Protein kinase" evidence="12">
    <location>
        <begin position="10"/>
        <end position="272"/>
    </location>
</feature>
<evidence type="ECO:0000256" key="3">
    <source>
        <dbReference type="ARBA" id="ARBA00022679"/>
    </source>
</evidence>
<comment type="catalytic activity">
    <reaction evidence="8">
        <text>L-seryl-[protein] + ATP = O-phospho-L-seryl-[protein] + ADP + H(+)</text>
        <dbReference type="Rhea" id="RHEA:17989"/>
        <dbReference type="Rhea" id="RHEA-COMP:9863"/>
        <dbReference type="Rhea" id="RHEA-COMP:11604"/>
        <dbReference type="ChEBI" id="CHEBI:15378"/>
        <dbReference type="ChEBI" id="CHEBI:29999"/>
        <dbReference type="ChEBI" id="CHEBI:30616"/>
        <dbReference type="ChEBI" id="CHEBI:83421"/>
        <dbReference type="ChEBI" id="CHEBI:456216"/>
        <dbReference type="EC" id="2.7.11.1"/>
    </reaction>
</comment>
<evidence type="ECO:0000256" key="11">
    <source>
        <dbReference type="SAM" id="Phobius"/>
    </source>
</evidence>
<dbReference type="Gene3D" id="1.10.510.10">
    <property type="entry name" value="Transferase(Phosphotransferase) domain 1"/>
    <property type="match status" value="1"/>
</dbReference>
<dbReference type="Pfam" id="PF00069">
    <property type="entry name" value="Pkinase"/>
    <property type="match status" value="1"/>
</dbReference>
<feature type="region of interest" description="Disordered" evidence="10">
    <location>
        <begin position="284"/>
        <end position="323"/>
    </location>
</feature>
<dbReference type="InterPro" id="IPR008271">
    <property type="entry name" value="Ser/Thr_kinase_AS"/>
</dbReference>
<keyword evidence="3" id="KW-0808">Transferase</keyword>
<evidence type="ECO:0000313" key="15">
    <source>
        <dbReference type="Proteomes" id="UP000220527"/>
    </source>
</evidence>
<dbReference type="PROSITE" id="PS51178">
    <property type="entry name" value="PASTA"/>
    <property type="match status" value="2"/>
</dbReference>
<keyword evidence="5 14" id="KW-0418">Kinase</keyword>
<feature type="domain" description="PASTA" evidence="13">
    <location>
        <begin position="459"/>
        <end position="525"/>
    </location>
</feature>
<keyword evidence="15" id="KW-1185">Reference proteome</keyword>
<dbReference type="OrthoDB" id="9814968at2"/>
<evidence type="ECO:0000256" key="4">
    <source>
        <dbReference type="ARBA" id="ARBA00022741"/>
    </source>
</evidence>
<feature type="transmembrane region" description="Helical" evidence="11">
    <location>
        <begin position="328"/>
        <end position="350"/>
    </location>
</feature>
<dbReference type="SUPFAM" id="SSF56112">
    <property type="entry name" value="Protein kinase-like (PK-like)"/>
    <property type="match status" value="1"/>
</dbReference>
<evidence type="ECO:0000256" key="7">
    <source>
        <dbReference type="ARBA" id="ARBA00047899"/>
    </source>
</evidence>
<dbReference type="Gene3D" id="3.30.10.20">
    <property type="match status" value="2"/>
</dbReference>
<name>A0A2A6RNM2_9CHLR</name>
<keyword evidence="2" id="KW-0723">Serine/threonine-protein kinase</keyword>
<comment type="caution">
    <text evidence="14">The sequence shown here is derived from an EMBL/GenBank/DDBJ whole genome shotgun (WGS) entry which is preliminary data.</text>
</comment>
<evidence type="ECO:0000256" key="10">
    <source>
        <dbReference type="SAM" id="MobiDB-lite"/>
    </source>
</evidence>
<dbReference type="PROSITE" id="PS00107">
    <property type="entry name" value="PROTEIN_KINASE_ATP"/>
    <property type="match status" value="1"/>
</dbReference>
<dbReference type="FunFam" id="3.30.200.20:FF:000035">
    <property type="entry name" value="Serine/threonine protein kinase Stk1"/>
    <property type="match status" value="1"/>
</dbReference>
<dbReference type="PANTHER" id="PTHR43289:SF34">
    <property type="entry name" value="SERINE_THREONINE-PROTEIN KINASE YBDM-RELATED"/>
    <property type="match status" value="1"/>
</dbReference>
<evidence type="ECO:0000256" key="8">
    <source>
        <dbReference type="ARBA" id="ARBA00048679"/>
    </source>
</evidence>
<dbReference type="InterPro" id="IPR000719">
    <property type="entry name" value="Prot_kinase_dom"/>
</dbReference>
<feature type="binding site" evidence="9">
    <location>
        <position position="39"/>
    </location>
    <ligand>
        <name>ATP</name>
        <dbReference type="ChEBI" id="CHEBI:30616"/>
    </ligand>
</feature>
<organism evidence="14 15">
    <name type="scientific">Candidatus Viridilinea mediisalina</name>
    <dbReference type="NCBI Taxonomy" id="2024553"/>
    <lineage>
        <taxon>Bacteria</taxon>
        <taxon>Bacillati</taxon>
        <taxon>Chloroflexota</taxon>
        <taxon>Chloroflexia</taxon>
        <taxon>Chloroflexales</taxon>
        <taxon>Chloroflexineae</taxon>
        <taxon>Oscillochloridaceae</taxon>
        <taxon>Candidatus Viridilinea</taxon>
    </lineage>
</organism>
<feature type="domain" description="PASTA" evidence="13">
    <location>
        <begin position="388"/>
        <end position="458"/>
    </location>
</feature>
<dbReference type="InterPro" id="IPR011009">
    <property type="entry name" value="Kinase-like_dom_sf"/>
</dbReference>
<evidence type="ECO:0000256" key="2">
    <source>
        <dbReference type="ARBA" id="ARBA00022527"/>
    </source>
</evidence>
<dbReference type="CDD" id="cd14014">
    <property type="entry name" value="STKc_PknB_like"/>
    <property type="match status" value="1"/>
</dbReference>
<evidence type="ECO:0000256" key="5">
    <source>
        <dbReference type="ARBA" id="ARBA00022777"/>
    </source>
</evidence>
<keyword evidence="11" id="KW-0472">Membrane</keyword>
<protein>
    <recommendedName>
        <fullName evidence="1">non-specific serine/threonine protein kinase</fullName>
        <ecNumber evidence="1">2.7.11.1</ecNumber>
    </recommendedName>
</protein>
<dbReference type="AlphaFoldDB" id="A0A2A6RNM2"/>
<reference evidence="15" key="1">
    <citation type="submission" date="2017-08" db="EMBL/GenBank/DDBJ databases">
        <authorList>
            <person name="Grouzdev D.S."/>
            <person name="Gaisin V.A."/>
            <person name="Rysina M.S."/>
            <person name="Gorlenko V.M."/>
        </authorList>
    </citation>
    <scope>NUCLEOTIDE SEQUENCE [LARGE SCALE GENOMIC DNA]</scope>
    <source>
        <strain evidence="15">Kir15-3F</strain>
    </source>
</reference>
<evidence type="ECO:0000256" key="6">
    <source>
        <dbReference type="ARBA" id="ARBA00022840"/>
    </source>
</evidence>
<dbReference type="EC" id="2.7.11.1" evidence="1"/>
<dbReference type="InterPro" id="IPR017441">
    <property type="entry name" value="Protein_kinase_ATP_BS"/>
</dbReference>
<dbReference type="NCBIfam" id="NF033483">
    <property type="entry name" value="PknB_PASTA_kin"/>
    <property type="match status" value="1"/>
</dbReference>
<dbReference type="PANTHER" id="PTHR43289">
    <property type="entry name" value="MITOGEN-ACTIVATED PROTEIN KINASE KINASE KINASE 20-RELATED"/>
    <property type="match status" value="1"/>
</dbReference>
<keyword evidence="6 9" id="KW-0067">ATP-binding</keyword>
<dbReference type="SMART" id="SM00740">
    <property type="entry name" value="PASTA"/>
    <property type="match status" value="2"/>
</dbReference>
<sequence>MQKKILDNRYELERKIGEGGMARIYVGLDRRLNRRVAIKIPHSHFLNEPDFLSRFRHEAQAAAMLAHPNIVDIFDVGQDGDVHYIVMEYVDGTDLKSIINREAPLTIDRAVNLAEQIARGLHAAHRAGMVHRDVKPQNVIVTPDGRAHVTDFGVAKSHLSTAMTETGIAFGTVDYLSPEQAQGRPATPRSDVYALGILLYELLTGRLPFKGENAVAVAMKHVNEAPTPPRHLNPSIPLGLEALVLRALEKDPSRRPQDAAEFARLLNDYDQLASQATVVNQAMPRPIPQPRAPAPSGPIRPSAGGGATGRMPIAPRPGPARAPRQEGLGCGVFLVGMFILASVLAVVFAFSTGLFGDLFAGIGGGGTGGGVTPTQPTASPTPDDPTHTPEPTRVTVSVPELSGMSGQVAETTLRQLQLRPVRLEAHDQQVAINQVISQAVAPGTALEPGSNVTYTVSLGPRVIEVLDVGRLQAELAEQRLRGAGFAVEVVNEPSGSVDRGFVIRQQPSPGLRVSEGQLVTIFVSMGDVVRFPEVIGLQRDQAEQVLERTPGLTLVYVDLQGRDRLIDYDRFRDNEVVSAQIENGPAVLNGDWIARGSRIIFGIKAPEQ</sequence>
<dbReference type="FunFam" id="1.10.510.10:FF:000021">
    <property type="entry name" value="Serine/threonine protein kinase"/>
    <property type="match status" value="1"/>
</dbReference>